<feature type="transmembrane region" description="Helical" evidence="1">
    <location>
        <begin position="36"/>
        <end position="56"/>
    </location>
</feature>
<keyword evidence="1" id="KW-1133">Transmembrane helix</keyword>
<proteinExistence type="predicted"/>
<protein>
    <submittedName>
        <fullName evidence="2">Uncharacterized protein</fullName>
    </submittedName>
</protein>
<evidence type="ECO:0000313" key="2">
    <source>
        <dbReference type="EMBL" id="SIR97989.1"/>
    </source>
</evidence>
<feature type="transmembrane region" description="Helical" evidence="1">
    <location>
        <begin position="6"/>
        <end position="24"/>
    </location>
</feature>
<evidence type="ECO:0000313" key="3">
    <source>
        <dbReference type="Proteomes" id="UP000186914"/>
    </source>
</evidence>
<dbReference type="Proteomes" id="UP000186914">
    <property type="component" value="Unassembled WGS sequence"/>
</dbReference>
<reference evidence="3" key="1">
    <citation type="submission" date="2017-01" db="EMBL/GenBank/DDBJ databases">
        <authorList>
            <person name="Varghese N."/>
            <person name="Submissions S."/>
        </authorList>
    </citation>
    <scope>NUCLEOTIDE SEQUENCE [LARGE SCALE GENOMIC DNA]</scope>
    <source>
        <strain evidence="3">CGMCC 1.7737</strain>
    </source>
</reference>
<name>A0A1N7FCC6_9EURY</name>
<sequence length="90" mass="9882">MHIGLVVTKIVVAILGLLIAFQSYRAYTRYDSSPMLYLALGFSLISIGSVIEGVLYEVVKLSLFYAGMVQSIVVALGMVAVLYSLYGRER</sequence>
<evidence type="ECO:0000256" key="1">
    <source>
        <dbReference type="SAM" id="Phobius"/>
    </source>
</evidence>
<accession>A0A1N7FCC6</accession>
<dbReference type="AlphaFoldDB" id="A0A1N7FCC6"/>
<feature type="transmembrane region" description="Helical" evidence="1">
    <location>
        <begin position="62"/>
        <end position="86"/>
    </location>
</feature>
<dbReference type="Pfam" id="PF24365">
    <property type="entry name" value="DUF7521"/>
    <property type="match status" value="1"/>
</dbReference>
<organism evidence="2 3">
    <name type="scientific">Haladaptatus litoreus</name>
    <dbReference type="NCBI Taxonomy" id="553468"/>
    <lineage>
        <taxon>Archaea</taxon>
        <taxon>Methanobacteriati</taxon>
        <taxon>Methanobacteriota</taxon>
        <taxon>Stenosarchaea group</taxon>
        <taxon>Halobacteria</taxon>
        <taxon>Halobacteriales</taxon>
        <taxon>Haladaptataceae</taxon>
        <taxon>Haladaptatus</taxon>
    </lineage>
</organism>
<keyword evidence="3" id="KW-1185">Reference proteome</keyword>
<keyword evidence="1" id="KW-0472">Membrane</keyword>
<dbReference type="InterPro" id="IPR055943">
    <property type="entry name" value="DUF7521"/>
</dbReference>
<keyword evidence="1" id="KW-0812">Transmembrane</keyword>
<dbReference type="RefSeq" id="WP_076433470.1">
    <property type="nucleotide sequence ID" value="NZ_FTNO01000008.1"/>
</dbReference>
<gene>
    <name evidence="2" type="ORF">SAMN05421858_4936</name>
</gene>
<dbReference type="OrthoDB" id="221164at2157"/>
<dbReference type="EMBL" id="FTNO01000008">
    <property type="protein sequence ID" value="SIR97989.1"/>
    <property type="molecule type" value="Genomic_DNA"/>
</dbReference>